<reference evidence="5" key="1">
    <citation type="submission" date="2010-06" db="EMBL/GenBank/DDBJ databases">
        <authorList>
            <person name="Muzny D."/>
            <person name="Qin X."/>
            <person name="Buhay C."/>
            <person name="Dugan-Rocha S."/>
            <person name="Ding Y."/>
            <person name="Chen G."/>
            <person name="Hawes A."/>
            <person name="Holder M."/>
            <person name="Jhangiani S."/>
            <person name="Johnson A."/>
            <person name="Khan Z."/>
            <person name="Li Z."/>
            <person name="Liu W."/>
            <person name="Liu X."/>
            <person name="Perez L."/>
            <person name="Shen H."/>
            <person name="Wang Q."/>
            <person name="Watt J."/>
            <person name="Xi L."/>
            <person name="Xin Y."/>
            <person name="Zhou J."/>
            <person name="Deng J."/>
            <person name="Jiang H."/>
            <person name="Liu Y."/>
            <person name="Qu J."/>
            <person name="Song X.-Z."/>
            <person name="Zhang L."/>
            <person name="Villasana D."/>
            <person name="Johnson A."/>
            <person name="Liu J."/>
            <person name="Liyanage D."/>
            <person name="Lorensuhewa L."/>
            <person name="Robinson T."/>
            <person name="Song A."/>
            <person name="Song B.-B."/>
            <person name="Dinh H."/>
            <person name="Thornton R."/>
            <person name="Coyle M."/>
            <person name="Francisco L."/>
            <person name="Jackson L."/>
            <person name="Javaid M."/>
            <person name="Korchina V."/>
            <person name="Kovar C."/>
            <person name="Mata R."/>
            <person name="Mathew T."/>
            <person name="Ngo R."/>
            <person name="Nguyen L."/>
            <person name="Nguyen N."/>
            <person name="Okwuonu G."/>
            <person name="Ongeri F."/>
            <person name="Pham C."/>
            <person name="Simmons D."/>
            <person name="Wilczek-Boney K."/>
            <person name="Hale W."/>
            <person name="Jakkamsetti A."/>
            <person name="Pham P."/>
            <person name="Ruth R."/>
            <person name="San Lucas F."/>
            <person name="Warren J."/>
            <person name="Zhang J."/>
            <person name="Zhao Z."/>
            <person name="Zhou C."/>
            <person name="Zhu D."/>
            <person name="Lee S."/>
            <person name="Bess C."/>
            <person name="Blankenburg K."/>
            <person name="Forbes L."/>
            <person name="Fu Q."/>
            <person name="Gubbala S."/>
            <person name="Hirani K."/>
            <person name="Jayaseelan J.C."/>
            <person name="Lara F."/>
            <person name="Munidasa M."/>
            <person name="Palculict T."/>
            <person name="Patil S."/>
            <person name="Pu L.-L."/>
            <person name="Saada N."/>
            <person name="Tang L."/>
            <person name="Weissenberger G."/>
            <person name="Zhu Y."/>
            <person name="Hemphill L."/>
            <person name="Shang Y."/>
            <person name="Youmans B."/>
            <person name="Ayvaz T."/>
            <person name="Ross M."/>
            <person name="Santibanez J."/>
            <person name="Aqrawi P."/>
            <person name="Gross S."/>
            <person name="Joshi V."/>
            <person name="Fowler G."/>
            <person name="Nazareth L."/>
            <person name="Reid J."/>
            <person name="Worley K."/>
            <person name="Petrosino J."/>
            <person name="Highlander S."/>
            <person name="Gibbs R."/>
        </authorList>
    </citation>
    <scope>NUCLEOTIDE SEQUENCE [LARGE SCALE GENOMIC DNA]</scope>
    <source>
        <strain evidence="5">ATCC 33030</strain>
    </source>
</reference>
<dbReference type="InterPro" id="IPR023631">
    <property type="entry name" value="Amidase_dom"/>
</dbReference>
<dbReference type="eggNOG" id="COG0154">
    <property type="taxonomic scope" value="Bacteria"/>
</dbReference>
<evidence type="ECO:0000256" key="1">
    <source>
        <dbReference type="ARBA" id="ARBA00001311"/>
    </source>
</evidence>
<dbReference type="OrthoDB" id="5175573at2"/>
<evidence type="ECO:0000259" key="4">
    <source>
        <dbReference type="Pfam" id="PF01425"/>
    </source>
</evidence>
<dbReference type="InterPro" id="IPR036928">
    <property type="entry name" value="AS_sf"/>
</dbReference>
<gene>
    <name evidence="5" type="ORF">HMPREF0291_11361</name>
</gene>
<dbReference type="Proteomes" id="UP000004208">
    <property type="component" value="Unassembled WGS sequence"/>
</dbReference>
<comment type="similarity">
    <text evidence="2">Belongs to the amidase family.</text>
</comment>
<dbReference type="Gene3D" id="3.90.1300.10">
    <property type="entry name" value="Amidase signature (AS) domain"/>
    <property type="match status" value="2"/>
</dbReference>
<dbReference type="GO" id="GO:0004040">
    <property type="term" value="F:amidase activity"/>
    <property type="evidence" value="ECO:0007669"/>
    <property type="project" value="UniProtKB-EC"/>
</dbReference>
<dbReference type="EC" id="3.5.1.4" evidence="3"/>
<evidence type="ECO:0000256" key="2">
    <source>
        <dbReference type="ARBA" id="ARBA00009199"/>
    </source>
</evidence>
<dbReference type="PANTHER" id="PTHR11895">
    <property type="entry name" value="TRANSAMIDASE"/>
    <property type="match status" value="1"/>
</dbReference>
<organism evidence="5 6">
    <name type="scientific">Corynebacterium genitalium ATCC 33030</name>
    <dbReference type="NCBI Taxonomy" id="585529"/>
    <lineage>
        <taxon>Bacteria</taxon>
        <taxon>Bacillati</taxon>
        <taxon>Actinomycetota</taxon>
        <taxon>Actinomycetes</taxon>
        <taxon>Mycobacteriales</taxon>
        <taxon>Corynebacteriaceae</taxon>
        <taxon>Corynebacterium</taxon>
    </lineage>
</organism>
<proteinExistence type="inferred from homology"/>
<evidence type="ECO:0000313" key="5">
    <source>
        <dbReference type="EMBL" id="EFK53704.1"/>
    </source>
</evidence>
<dbReference type="PANTHER" id="PTHR11895:SF7">
    <property type="entry name" value="GLUTAMYL-TRNA(GLN) AMIDOTRANSFERASE SUBUNIT A, MITOCHONDRIAL"/>
    <property type="match status" value="1"/>
</dbReference>
<dbReference type="HOGENOM" id="CLU_009600_0_4_11"/>
<dbReference type="AlphaFoldDB" id="D7WF23"/>
<keyword evidence="6" id="KW-1185">Reference proteome</keyword>
<accession>D7WF23</accession>
<evidence type="ECO:0000256" key="3">
    <source>
        <dbReference type="ARBA" id="ARBA00012922"/>
    </source>
</evidence>
<dbReference type="SUPFAM" id="SSF75304">
    <property type="entry name" value="Amidase signature (AS) enzymes"/>
    <property type="match status" value="1"/>
</dbReference>
<dbReference type="Pfam" id="PF01425">
    <property type="entry name" value="Amidase"/>
    <property type="match status" value="1"/>
</dbReference>
<evidence type="ECO:0000313" key="6">
    <source>
        <dbReference type="Proteomes" id="UP000004208"/>
    </source>
</evidence>
<sequence>MHPAFAYLAPDPQPVTTGRLSGWVIPAKDLSDVAGMPTTGGNPQRTYVAGTTSPFLAALQREGATINGKTATSELGATIYAERPDVPVLTSPAYPGATPGGSSTGAAVVVAEGLHRAAHGSDAGGSLRVPAAACEVVGFKPAGTSKTVSTDGFITATVADQQFLHNAPNAYRRLRVGLLTTPLFSTESVVSPDRIAVVEQAAEVLGGSCDVVKLHPYQAAAETFTHFTRRIQQAFVKVDPLDSAYISWLKEQGIAVTAAQLAEGQRHIAGLSQALQREWGVDVLLTPTVATDPPPVGHFSAMSPAESFAAQTAWSPWCSLFNLTGGPAIAVGPIHIGGITASDSEVLALAAEVEDVWQEWKAARGV</sequence>
<protein>
    <recommendedName>
        <fullName evidence="3">amidase</fullName>
        <ecNumber evidence="3">3.5.1.4</ecNumber>
    </recommendedName>
</protein>
<comment type="caution">
    <text evidence="5">The sequence shown here is derived from an EMBL/GenBank/DDBJ whole genome shotgun (WGS) entry which is preliminary data.</text>
</comment>
<comment type="catalytic activity">
    <reaction evidence="1">
        <text>a monocarboxylic acid amide + H2O = a monocarboxylate + NH4(+)</text>
        <dbReference type="Rhea" id="RHEA:12020"/>
        <dbReference type="ChEBI" id="CHEBI:15377"/>
        <dbReference type="ChEBI" id="CHEBI:28938"/>
        <dbReference type="ChEBI" id="CHEBI:35757"/>
        <dbReference type="ChEBI" id="CHEBI:83628"/>
        <dbReference type="EC" id="3.5.1.4"/>
    </reaction>
</comment>
<dbReference type="STRING" id="585529.HMPREF0291_11361"/>
<name>D7WF23_9CORY</name>
<dbReference type="InterPro" id="IPR000120">
    <property type="entry name" value="Amidase"/>
</dbReference>
<feature type="domain" description="Amidase" evidence="4">
    <location>
        <begin position="17"/>
        <end position="154"/>
    </location>
</feature>
<dbReference type="EMBL" id="ACLJ02000003">
    <property type="protein sequence ID" value="EFK53704.1"/>
    <property type="molecule type" value="Genomic_DNA"/>
</dbReference>
<dbReference type="RefSeq" id="WP_005289690.1">
    <property type="nucleotide sequence ID" value="NZ_CM000961.1"/>
</dbReference>